<proteinExistence type="predicted"/>
<evidence type="ECO:0000313" key="1">
    <source>
        <dbReference type="EMBL" id="KAK1864973.1"/>
    </source>
</evidence>
<dbReference type="EMBL" id="CM020619">
    <property type="protein sequence ID" value="KAK1864973.1"/>
    <property type="molecule type" value="Genomic_DNA"/>
</dbReference>
<gene>
    <name evidence="1" type="ORF">I4F81_007509</name>
</gene>
<keyword evidence="2" id="KW-1185">Reference proteome</keyword>
<name>A0ACC3C529_PYRYE</name>
<dbReference type="Proteomes" id="UP000798662">
    <property type="component" value="Chromosome 2"/>
</dbReference>
<organism evidence="1 2">
    <name type="scientific">Pyropia yezoensis</name>
    <name type="common">Susabi-nori</name>
    <name type="synonym">Porphyra yezoensis</name>
    <dbReference type="NCBI Taxonomy" id="2788"/>
    <lineage>
        <taxon>Eukaryota</taxon>
        <taxon>Rhodophyta</taxon>
        <taxon>Bangiophyceae</taxon>
        <taxon>Bangiales</taxon>
        <taxon>Bangiaceae</taxon>
        <taxon>Pyropia</taxon>
    </lineage>
</organism>
<reference evidence="1" key="1">
    <citation type="submission" date="2019-11" db="EMBL/GenBank/DDBJ databases">
        <title>Nori genome reveals adaptations in red seaweeds to the harsh intertidal environment.</title>
        <authorList>
            <person name="Wang D."/>
            <person name="Mao Y."/>
        </authorList>
    </citation>
    <scope>NUCLEOTIDE SEQUENCE</scope>
    <source>
        <tissue evidence="1">Gametophyte</tissue>
    </source>
</reference>
<protein>
    <submittedName>
        <fullName evidence="1">Uncharacterized protein</fullName>
    </submittedName>
</protein>
<sequence>MNGDRRSWRRRLSYVRELFTGDATAAASFDPRNVDHLATIVVYLTFLTTGQVRCEEDGGHHRPNHHAAEARAIDEALAALDPPPSSAAVAHADDGLRVFLLRKIYPLLPSYASQFTVSVPMTRIRNIAHRGDIPHDLKQQIKHTLQNKLHRCAGPEDMVTCERLLEQVTAPGTSYSGSFVAELRTFRDELREFFNATALDDRLQALADRGSATAGRLMGLKHGWAPAGEQLAILNALRAELHAAPAAADAADAQAARLTDVELEKYTVTLLAAVAADMEGALDWAAALGALAAAATCLALSRVTSPVAEATAVAAELGALAELARGSGGGGGGGGTPPPLLRVRAAVERAVRLVDALCGGIAAVYADRVGPLAAALGVSGPAATVFAEAEVRAHAAFHMARVASVVGRSVRSALGLPPWDAICPGTATGVLVVADTIAEVVRPVGEAPVVAVVARSSGEEDVPGWMRGVVLGHDLPHLSHLGVRARQAGVVFVCADDPAAFGAFVEGDGPVGGLAGTRVSLAVDAGAGRVELTPAPAGAAATDGTEALPAAAAAAVPVPVEIGAVDASAKTVMAAADVTAAMGGAKAAAAGTLERLAADGGSFATPASVVVPFGVYLAAVDVAASAAPSSSPSLRKLAAAYDAAEAGADASAAAAAARSWIESSTTVPPAVVAALTAAFPAGTPLMVRSSANCEDLAAMSGAGLYDSLAAVPAGSADAVATAVRRVWGSLWSGRAASSRATAGVAHGAAAMAVLVQAMVPADVSFIAFSRNPLAAAAAAGAEAPAEAYLELAVGMGETLASAASRGTPYRAAVARDGTVTESAVASYSVALRPSSSSSEAASEGGDDSGGDDGLVPTVVDYSTVRLTTDAAYRVGVYGRVARVVTGLEAALGGPQDTEGVLDADGELYVVQTRPMVAAAGAGGGD</sequence>
<comment type="caution">
    <text evidence="1">The sequence shown here is derived from an EMBL/GenBank/DDBJ whole genome shotgun (WGS) entry which is preliminary data.</text>
</comment>
<accession>A0ACC3C529</accession>
<evidence type="ECO:0000313" key="2">
    <source>
        <dbReference type="Proteomes" id="UP000798662"/>
    </source>
</evidence>